<dbReference type="InterPro" id="IPR029063">
    <property type="entry name" value="SAM-dependent_MTases_sf"/>
</dbReference>
<dbReference type="Proteomes" id="UP000017840">
    <property type="component" value="Unassembled WGS sequence"/>
</dbReference>
<feature type="domain" description="Type II methyltransferase M.TaqI-like" evidence="7">
    <location>
        <begin position="406"/>
        <end position="658"/>
    </location>
</feature>
<dbReference type="GO" id="GO:0004519">
    <property type="term" value="F:endonuclease activity"/>
    <property type="evidence" value="ECO:0007669"/>
    <property type="project" value="UniProtKB-KW"/>
</dbReference>
<dbReference type="eggNOG" id="arCOG03521">
    <property type="taxonomic scope" value="Archaea"/>
</dbReference>
<comment type="similarity">
    <text evidence="1">Belongs to the N(4)/N(6)-methyltransferase family.</text>
</comment>
<dbReference type="RefSeq" id="WP_023393897.1">
    <property type="nucleotide sequence ID" value="NZ_ASGZ01000021.1"/>
</dbReference>
<gene>
    <name evidence="8" type="ORF">K933_06548</name>
</gene>
<keyword evidence="8" id="KW-0540">Nuclease</keyword>
<evidence type="ECO:0000259" key="7">
    <source>
        <dbReference type="Pfam" id="PF07669"/>
    </source>
</evidence>
<dbReference type="GO" id="GO:0006304">
    <property type="term" value="P:DNA modification"/>
    <property type="evidence" value="ECO:0007669"/>
    <property type="project" value="InterPro"/>
</dbReference>
<comment type="catalytic activity">
    <reaction evidence="6">
        <text>a 2'-deoxyadenosine in DNA + S-adenosyl-L-methionine = an N(6)-methyl-2'-deoxyadenosine in DNA + S-adenosyl-L-homocysteine + H(+)</text>
        <dbReference type="Rhea" id="RHEA:15197"/>
        <dbReference type="Rhea" id="RHEA-COMP:12418"/>
        <dbReference type="Rhea" id="RHEA-COMP:12419"/>
        <dbReference type="ChEBI" id="CHEBI:15378"/>
        <dbReference type="ChEBI" id="CHEBI:57856"/>
        <dbReference type="ChEBI" id="CHEBI:59789"/>
        <dbReference type="ChEBI" id="CHEBI:90615"/>
        <dbReference type="ChEBI" id="CHEBI:90616"/>
        <dbReference type="EC" id="2.1.1.72"/>
    </reaction>
</comment>
<dbReference type="REBASE" id="76197">
    <property type="entry name" value="HtyG22ORF6548P"/>
</dbReference>
<dbReference type="PRINTS" id="PR00507">
    <property type="entry name" value="N12N6MTFRASE"/>
</dbReference>
<dbReference type="OrthoDB" id="45790at2157"/>
<dbReference type="AlphaFoldDB" id="V4J0F2"/>
<evidence type="ECO:0000256" key="3">
    <source>
        <dbReference type="ARBA" id="ARBA00022603"/>
    </source>
</evidence>
<evidence type="ECO:0000256" key="4">
    <source>
        <dbReference type="ARBA" id="ARBA00022679"/>
    </source>
</evidence>
<dbReference type="InterPro" id="IPR050953">
    <property type="entry name" value="N4_N6_ade-DNA_methylase"/>
</dbReference>
<evidence type="ECO:0000313" key="8">
    <source>
        <dbReference type="EMBL" id="ESP88922.1"/>
    </source>
</evidence>
<dbReference type="PATRIC" id="fig|1324957.4.peg.1325"/>
<keyword evidence="4" id="KW-0808">Transferase</keyword>
<keyword evidence="5" id="KW-0949">S-adenosyl-L-methionine</keyword>
<evidence type="ECO:0000256" key="5">
    <source>
        <dbReference type="ARBA" id="ARBA00022691"/>
    </source>
</evidence>
<protein>
    <recommendedName>
        <fullName evidence="2">site-specific DNA-methyltransferase (adenine-specific)</fullName>
        <ecNumber evidence="2">2.1.1.72</ecNumber>
    </recommendedName>
</protein>
<evidence type="ECO:0000256" key="1">
    <source>
        <dbReference type="ARBA" id="ARBA00006594"/>
    </source>
</evidence>
<dbReference type="STRING" id="1324957.K933_06548"/>
<evidence type="ECO:0000256" key="2">
    <source>
        <dbReference type="ARBA" id="ARBA00011900"/>
    </source>
</evidence>
<comment type="caution">
    <text evidence="8">The sequence shown here is derived from an EMBL/GenBank/DDBJ whole genome shotgun (WGS) entry which is preliminary data.</text>
</comment>
<keyword evidence="8" id="KW-0378">Hydrolase</keyword>
<sequence length="1091" mass="125461">MSSSSQGSGFSESLQEYLDTTRRANSEAALGHHFLNFIQGTFDTLNSGEADDLLPFLEEYVATNEAAVAIRGRIDARLGNVLIEFKTSLEKFQNDAESQLREYITAIWTEQGQDQEYYLVASDGLDCIVYTAELEDGETLSPDNVELNPVDEIHLAEDDAESVYRKLDQYLLFSDNIAPTAENFVSDFGPGTPLYREGLELLKEEWDDVREDGAEVLFDEWRRYLEIVHGEQEHHSEELFLRHTYLSVLAKLMAYVQYSGGTLPDGEVHEVITGEVFSRWGIRNFIEEDFFAWISRPEADSADTRVAQHLLSRLRDYNLTTIEEDVLKELYQNLVGQQERHSLGEYYTPDWLVQEVVEDQLEDEPDASVLDPTCGSGTFLFKSIQYKRENLDKEGQELLNHIFKDVVGVDIHPLAVITARVNYLLAVGDILRDHRSGSVSIPVYLSNSIQPPSYEKRMEGVKVYRFESDEDDGVFEIPVTVADDLDILNDVLDGSKAYLDANDSINQESLNAFLSRRIGDDYDELSDEERNVIWESIVKRIRDLQEEDRDTIWTFILKNVYKPIYLEHRRFDRILGNPPWLSYRYITREDYESHVRDLTIDEYGLLDSGEVENMTHMELAALFFAYSIDHYLKDDGYISFVMPRGIFNSDHLANLREFEFGDGSAHPTTLWDLEGVSPLFNVPSCVIAAQKAEGERSPVEGRTYNGTLPEANVDVDVSRERLEMEETTFYLNILGERSVVMTRELDPEVFRAESPYESQIRQGATIVPRSLWFVEFEEHPTFSPDPTAPLVQTSQRAKDRAKEPWDNVEMSQQIESQFIFHTVTGSELIHFHHLNFPLSVLPVEIENDSYHLYTEEEARTSGFQHLPEWIANAEEQWDDYKEETTDEDVLEWLNYRHKLTQQDPDARYRVLQNTSGSYVYGAVVDTADLDDPTTQETEIDLQRNNEGNLPLVVDHKCYSYGTDNVDEAYYLCGFLNAPLILELIEEMMSRGLFGGRDVHKRVWEVAIPEYNPEDETHTAIRDAAMRGEAKAEELLPELLDQYNPLTALSWIRRRQREKMEPIRSELSELCIEALEESQPTQTTLTDMGDSE</sequence>
<dbReference type="Gene3D" id="3.40.50.150">
    <property type="entry name" value="Vaccinia Virus protein VP39"/>
    <property type="match status" value="1"/>
</dbReference>
<keyword evidence="9" id="KW-1185">Reference proteome</keyword>
<dbReference type="Pfam" id="PF07669">
    <property type="entry name" value="Eco57I"/>
    <property type="match status" value="1"/>
</dbReference>
<keyword evidence="3" id="KW-0489">Methyltransferase</keyword>
<dbReference type="EMBL" id="ASGZ01000021">
    <property type="protein sequence ID" value="ESP88922.1"/>
    <property type="molecule type" value="Genomic_DNA"/>
</dbReference>
<dbReference type="PANTHER" id="PTHR33841">
    <property type="entry name" value="DNA METHYLTRANSFERASE YEEA-RELATED"/>
    <property type="match status" value="1"/>
</dbReference>
<dbReference type="PANTHER" id="PTHR33841:SF5">
    <property type="entry name" value="DNA METHYLASE (MODIFICATION METHYLASE) (METHYLTRANSFERASE)-RELATED"/>
    <property type="match status" value="1"/>
</dbReference>
<keyword evidence="8" id="KW-0255">Endonuclease</keyword>
<organism evidence="8 9">
    <name type="scientific">Candidatus Halobonum tyrrellensis G22</name>
    <dbReference type="NCBI Taxonomy" id="1324957"/>
    <lineage>
        <taxon>Archaea</taxon>
        <taxon>Methanobacteriati</taxon>
        <taxon>Methanobacteriota</taxon>
        <taxon>Stenosarchaea group</taxon>
        <taxon>Halobacteria</taxon>
        <taxon>Halobacteriales</taxon>
        <taxon>Haloferacaceae</taxon>
        <taxon>Candidatus Halobonum</taxon>
    </lineage>
</organism>
<dbReference type="GO" id="GO:0008168">
    <property type="term" value="F:methyltransferase activity"/>
    <property type="evidence" value="ECO:0007669"/>
    <property type="project" value="UniProtKB-KW"/>
</dbReference>
<evidence type="ECO:0000256" key="6">
    <source>
        <dbReference type="ARBA" id="ARBA00047942"/>
    </source>
</evidence>
<proteinExistence type="inferred from homology"/>
<dbReference type="InterPro" id="IPR011639">
    <property type="entry name" value="MethylTrfase_TaqI-like_dom"/>
</dbReference>
<evidence type="ECO:0000313" key="9">
    <source>
        <dbReference type="Proteomes" id="UP000017840"/>
    </source>
</evidence>
<name>V4J0F2_9EURY</name>
<accession>V4J0F2</accession>
<reference evidence="8 9" key="1">
    <citation type="journal article" date="2013" name="Genome Announc.">
        <title>Draft Genome Sequence of 'Candidatus Halobonum tyrrellensis' Strain G22, Isolated from the Hypersaline Waters of Lake Tyrrell, Australia.</title>
        <authorList>
            <person name="Ugalde J.A."/>
            <person name="Narasingarao P."/>
            <person name="Kuo S."/>
            <person name="Podell S."/>
            <person name="Allen E.E."/>
        </authorList>
    </citation>
    <scope>NUCLEOTIDE SEQUENCE [LARGE SCALE GENOMIC DNA]</scope>
    <source>
        <strain evidence="8 9">G22</strain>
    </source>
</reference>
<dbReference type="SUPFAM" id="SSF53335">
    <property type="entry name" value="S-adenosyl-L-methionine-dependent methyltransferases"/>
    <property type="match status" value="1"/>
</dbReference>
<dbReference type="GO" id="GO:0032259">
    <property type="term" value="P:methylation"/>
    <property type="evidence" value="ECO:0007669"/>
    <property type="project" value="UniProtKB-KW"/>
</dbReference>
<dbReference type="EC" id="2.1.1.72" evidence="2"/>